<dbReference type="InterPro" id="IPR017871">
    <property type="entry name" value="ABC_transporter-like_CS"/>
</dbReference>
<dbReference type="InterPro" id="IPR013611">
    <property type="entry name" value="Transp-assoc_OB_typ2"/>
</dbReference>
<dbReference type="EMBL" id="VBAN01000125">
    <property type="protein sequence ID" value="TMI83126.1"/>
    <property type="molecule type" value="Genomic_DNA"/>
</dbReference>
<proteinExistence type="predicted"/>
<dbReference type="InterPro" id="IPR008995">
    <property type="entry name" value="Mo/tungstate-bd_C_term_dom"/>
</dbReference>
<evidence type="ECO:0000256" key="6">
    <source>
        <dbReference type="ARBA" id="ARBA00023136"/>
    </source>
</evidence>
<dbReference type="SUPFAM" id="SSF52540">
    <property type="entry name" value="P-loop containing nucleoside triphosphate hydrolases"/>
    <property type="match status" value="1"/>
</dbReference>
<dbReference type="GO" id="GO:0016887">
    <property type="term" value="F:ATP hydrolysis activity"/>
    <property type="evidence" value="ECO:0007669"/>
    <property type="project" value="InterPro"/>
</dbReference>
<organism evidence="9 10">
    <name type="scientific">Candidatus Segetimicrobium genomatis</name>
    <dbReference type="NCBI Taxonomy" id="2569760"/>
    <lineage>
        <taxon>Bacteria</taxon>
        <taxon>Bacillati</taxon>
        <taxon>Candidatus Sysuimicrobiota</taxon>
        <taxon>Candidatus Sysuimicrobiia</taxon>
        <taxon>Candidatus Sysuimicrobiales</taxon>
        <taxon>Candidatus Segetimicrobiaceae</taxon>
        <taxon>Candidatus Segetimicrobium</taxon>
    </lineage>
</organism>
<name>A0A537JJ32_9BACT</name>
<dbReference type="Pfam" id="PF08402">
    <property type="entry name" value="TOBE_2"/>
    <property type="match status" value="1"/>
</dbReference>
<keyword evidence="6" id="KW-0472">Membrane</keyword>
<dbReference type="EC" id="7.6.2.9" evidence="7"/>
<evidence type="ECO:0000256" key="1">
    <source>
        <dbReference type="ARBA" id="ARBA00022448"/>
    </source>
</evidence>
<gene>
    <name evidence="9" type="ORF">E6H03_04300</name>
</gene>
<dbReference type="PANTHER" id="PTHR43875:SF15">
    <property type="entry name" value="TREHALOSE IMPORT ATP-BINDING PROTEIN SUGC"/>
    <property type="match status" value="1"/>
</dbReference>
<dbReference type="GO" id="GO:0055052">
    <property type="term" value="C:ATP-binding cassette (ABC) transporter complex, substrate-binding subunit-containing"/>
    <property type="evidence" value="ECO:0007669"/>
    <property type="project" value="TreeGrafter"/>
</dbReference>
<keyword evidence="4 9" id="KW-0067">ATP-binding</keyword>
<keyword evidence="1" id="KW-0813">Transport</keyword>
<evidence type="ECO:0000313" key="9">
    <source>
        <dbReference type="EMBL" id="TMI83126.1"/>
    </source>
</evidence>
<keyword evidence="2" id="KW-1003">Cell membrane</keyword>
<dbReference type="GO" id="GO:0005524">
    <property type="term" value="F:ATP binding"/>
    <property type="evidence" value="ECO:0007669"/>
    <property type="project" value="UniProtKB-KW"/>
</dbReference>
<dbReference type="Gene3D" id="2.40.50.100">
    <property type="match status" value="1"/>
</dbReference>
<dbReference type="Pfam" id="PF00005">
    <property type="entry name" value="ABC_tran"/>
    <property type="match status" value="1"/>
</dbReference>
<dbReference type="InterPro" id="IPR027417">
    <property type="entry name" value="P-loop_NTPase"/>
</dbReference>
<feature type="domain" description="ABC transporter" evidence="8">
    <location>
        <begin position="4"/>
        <end position="234"/>
    </location>
</feature>
<comment type="caution">
    <text evidence="9">The sequence shown here is derived from an EMBL/GenBank/DDBJ whole genome shotgun (WGS) entry which is preliminary data.</text>
</comment>
<dbReference type="PROSITE" id="PS00211">
    <property type="entry name" value="ABC_TRANSPORTER_1"/>
    <property type="match status" value="1"/>
</dbReference>
<evidence type="ECO:0000256" key="7">
    <source>
        <dbReference type="ARBA" id="ARBA00066388"/>
    </source>
</evidence>
<dbReference type="InterPro" id="IPR003593">
    <property type="entry name" value="AAA+_ATPase"/>
</dbReference>
<reference evidence="9 10" key="1">
    <citation type="journal article" date="2019" name="Nat. Microbiol.">
        <title>Mediterranean grassland soil C-N compound turnover is dependent on rainfall and depth, and is mediated by genomically divergent microorganisms.</title>
        <authorList>
            <person name="Diamond S."/>
            <person name="Andeer P.F."/>
            <person name="Li Z."/>
            <person name="Crits-Christoph A."/>
            <person name="Burstein D."/>
            <person name="Anantharaman K."/>
            <person name="Lane K.R."/>
            <person name="Thomas B.C."/>
            <person name="Pan C."/>
            <person name="Northen T.R."/>
            <person name="Banfield J.F."/>
        </authorList>
    </citation>
    <scope>NUCLEOTIDE SEQUENCE [LARGE SCALE GENOMIC DNA]</scope>
    <source>
        <strain evidence="9">NP_6</strain>
    </source>
</reference>
<evidence type="ECO:0000313" key="10">
    <source>
        <dbReference type="Proteomes" id="UP000318093"/>
    </source>
</evidence>
<accession>A0A537JJ32</accession>
<dbReference type="PROSITE" id="PS50893">
    <property type="entry name" value="ABC_TRANSPORTER_2"/>
    <property type="match status" value="1"/>
</dbReference>
<evidence type="ECO:0000256" key="5">
    <source>
        <dbReference type="ARBA" id="ARBA00022967"/>
    </source>
</evidence>
<keyword evidence="5" id="KW-1278">Translocase</keyword>
<dbReference type="SUPFAM" id="SSF50331">
    <property type="entry name" value="MOP-like"/>
    <property type="match status" value="1"/>
</dbReference>
<dbReference type="AlphaFoldDB" id="A0A537JJ32"/>
<evidence type="ECO:0000256" key="3">
    <source>
        <dbReference type="ARBA" id="ARBA00022741"/>
    </source>
</evidence>
<dbReference type="Proteomes" id="UP000318093">
    <property type="component" value="Unassembled WGS sequence"/>
</dbReference>
<dbReference type="Gene3D" id="3.40.50.300">
    <property type="entry name" value="P-loop containing nucleotide triphosphate hydrolases"/>
    <property type="match status" value="1"/>
</dbReference>
<keyword evidence="3" id="KW-0547">Nucleotide-binding</keyword>
<sequence length="361" mass="39298">MARLSLLHLTKTFGAQAAVHDVTLAVRDGELMCLLGPSGCGKTTTLRMIGGFALPDAGDIQIDDQSVVALPPEKRPTAMVFQRYNLWPHMTVAGNIAFGLKLRRLRREAIAERVRDVLGLVGLPGFSQKYPHQLSGGEQQRVAVARALVLEPQILLLDEPFSNLDARLRVHMREEVKQLQRKVGITTVFVTHDQEEALTIADRIAVMNEGILQQVDTPDALYARPQTLFVADFIGTMNLMAARADAGRGLTAGPWRLALPGGRWPEGAEATLAVRPEDLVPDPQGAPARVRRVINLGHYLLVLLDGPGVPSLRMFTEKGASFSEGQEVRLRIARGLVFCGPEVVEIGGPMRPSVVAPADRA</sequence>
<dbReference type="PANTHER" id="PTHR43875">
    <property type="entry name" value="MALTODEXTRIN IMPORT ATP-BINDING PROTEIN MSMX"/>
    <property type="match status" value="1"/>
</dbReference>
<dbReference type="FunFam" id="3.40.50.300:FF:000425">
    <property type="entry name" value="Probable ABC transporter, ATP-binding subunit"/>
    <property type="match status" value="1"/>
</dbReference>
<dbReference type="InterPro" id="IPR003439">
    <property type="entry name" value="ABC_transporter-like_ATP-bd"/>
</dbReference>
<protein>
    <recommendedName>
        <fullName evidence="7">ABC-type quaternary amine transporter</fullName>
        <ecNumber evidence="7">7.6.2.9</ecNumber>
    </recommendedName>
</protein>
<dbReference type="GO" id="GO:0015418">
    <property type="term" value="F:ABC-type quaternary ammonium compound transporting activity"/>
    <property type="evidence" value="ECO:0007669"/>
    <property type="project" value="UniProtKB-EC"/>
</dbReference>
<evidence type="ECO:0000256" key="4">
    <source>
        <dbReference type="ARBA" id="ARBA00022840"/>
    </source>
</evidence>
<evidence type="ECO:0000256" key="2">
    <source>
        <dbReference type="ARBA" id="ARBA00022475"/>
    </source>
</evidence>
<dbReference type="SMART" id="SM00382">
    <property type="entry name" value="AAA"/>
    <property type="match status" value="1"/>
</dbReference>
<evidence type="ECO:0000259" key="8">
    <source>
        <dbReference type="PROSITE" id="PS50893"/>
    </source>
</evidence>
<dbReference type="InterPro" id="IPR047641">
    <property type="entry name" value="ABC_transpr_MalK/UgpC-like"/>
</dbReference>